<dbReference type="GeneID" id="39876237"/>
<keyword evidence="2" id="KW-0808">Transferase</keyword>
<keyword evidence="3" id="KW-1185">Reference proteome</keyword>
<evidence type="ECO:0000256" key="1">
    <source>
        <dbReference type="SAM" id="Phobius"/>
    </source>
</evidence>
<dbReference type="AlphaFoldDB" id="A0A2H6KHI8"/>
<dbReference type="VEuPathDB" id="PiroplasmaDB:BOVATA_039600"/>
<keyword evidence="1" id="KW-0472">Membrane</keyword>
<evidence type="ECO:0000313" key="2">
    <source>
        <dbReference type="EMBL" id="GBE62467.1"/>
    </source>
</evidence>
<feature type="transmembrane region" description="Helical" evidence="1">
    <location>
        <begin position="48"/>
        <end position="64"/>
    </location>
</feature>
<accession>A0A2H6KHI8</accession>
<dbReference type="Proteomes" id="UP000236319">
    <property type="component" value="Unassembled WGS sequence"/>
</dbReference>
<keyword evidence="2" id="KW-0548">Nucleotidyltransferase</keyword>
<dbReference type="EMBL" id="BDSA01000005">
    <property type="protein sequence ID" value="GBE62467.1"/>
    <property type="molecule type" value="Genomic_DNA"/>
</dbReference>
<evidence type="ECO:0000313" key="3">
    <source>
        <dbReference type="Proteomes" id="UP000236319"/>
    </source>
</evidence>
<name>A0A2H6KHI8_9APIC</name>
<dbReference type="GO" id="GO:0016779">
    <property type="term" value="F:nucleotidyltransferase activity"/>
    <property type="evidence" value="ECO:0007669"/>
    <property type="project" value="UniProtKB-KW"/>
</dbReference>
<sequence length="198" mass="21895">MWRIALIGGILLTAVTNLLTPLQARKLVHIGCGIILAHINVPDPLLKAIIIAVAVVSIIVFKTVPLRFGIKNDAGIIWYNLIVLLFVIFGLPIRVLLPVFIIDPVACIVGVSTRSKKWCGNKTVYGTLAAGIASYFSLYYVRMQHHRLLLSLILPITEGVMRQHDNIGISIVVLLYYCAAQHFGWPVDLSFTPLKTEV</sequence>
<feature type="transmembrane region" description="Helical" evidence="1">
    <location>
        <begin position="76"/>
        <end position="102"/>
    </location>
</feature>
<keyword evidence="1" id="KW-1133">Transmembrane helix</keyword>
<feature type="transmembrane region" description="Helical" evidence="1">
    <location>
        <begin position="122"/>
        <end position="141"/>
    </location>
</feature>
<dbReference type="RefSeq" id="XP_028868710.1">
    <property type="nucleotide sequence ID" value="XM_029012877.1"/>
</dbReference>
<protein>
    <submittedName>
        <fullName evidence="2">Phosphatidate cytidylyltransferase</fullName>
    </submittedName>
</protein>
<gene>
    <name evidence="2" type="ORF">BOVATA_039600</name>
</gene>
<reference evidence="2 3" key="1">
    <citation type="journal article" date="2017" name="BMC Genomics">
        <title>Whole-genome assembly of Babesia ovata and comparative genomics between closely related pathogens.</title>
        <authorList>
            <person name="Yamagishi J."/>
            <person name="Asada M."/>
            <person name="Hakimi H."/>
            <person name="Tanaka T.Q."/>
            <person name="Sugimoto C."/>
            <person name="Kawazu S."/>
        </authorList>
    </citation>
    <scope>NUCLEOTIDE SEQUENCE [LARGE SCALE GENOMIC DNA]</scope>
    <source>
        <strain evidence="2 3">Miyake</strain>
    </source>
</reference>
<proteinExistence type="predicted"/>
<dbReference type="OrthoDB" id="419290at2759"/>
<organism evidence="2 3">
    <name type="scientific">Babesia ovata</name>
    <dbReference type="NCBI Taxonomy" id="189622"/>
    <lineage>
        <taxon>Eukaryota</taxon>
        <taxon>Sar</taxon>
        <taxon>Alveolata</taxon>
        <taxon>Apicomplexa</taxon>
        <taxon>Aconoidasida</taxon>
        <taxon>Piroplasmida</taxon>
        <taxon>Babesiidae</taxon>
        <taxon>Babesia</taxon>
    </lineage>
</organism>
<keyword evidence="1" id="KW-0812">Transmembrane</keyword>
<comment type="caution">
    <text evidence="2">The sequence shown here is derived from an EMBL/GenBank/DDBJ whole genome shotgun (WGS) entry which is preliminary data.</text>
</comment>